<comment type="caution">
    <text evidence="1">The sequence shown here is derived from an EMBL/GenBank/DDBJ whole genome shotgun (WGS) entry which is preliminary data.</text>
</comment>
<protein>
    <submittedName>
        <fullName evidence="1">Uncharacterized protein</fullName>
    </submittedName>
</protein>
<evidence type="ECO:0000313" key="1">
    <source>
        <dbReference type="EMBL" id="MPM63271.1"/>
    </source>
</evidence>
<accession>A0A645BF39</accession>
<proteinExistence type="predicted"/>
<gene>
    <name evidence="1" type="ORF">SDC9_110151</name>
</gene>
<dbReference type="EMBL" id="VSSQ01019312">
    <property type="protein sequence ID" value="MPM63271.1"/>
    <property type="molecule type" value="Genomic_DNA"/>
</dbReference>
<name>A0A645BF39_9ZZZZ</name>
<reference evidence="1" key="1">
    <citation type="submission" date="2019-08" db="EMBL/GenBank/DDBJ databases">
        <authorList>
            <person name="Kucharzyk K."/>
            <person name="Murdoch R.W."/>
            <person name="Higgins S."/>
            <person name="Loffler F."/>
        </authorList>
    </citation>
    <scope>NUCLEOTIDE SEQUENCE</scope>
</reference>
<sequence>MKLSVWDVLSIVVLLAALIVFGVVLAIFANPTSSINPFPPATLPPTIDIPTSTATSVMLPPTWTPTVYYTPTPRPTSTMFPTETPLVLPK</sequence>
<dbReference type="AlphaFoldDB" id="A0A645BF39"/>
<organism evidence="1">
    <name type="scientific">bioreactor metagenome</name>
    <dbReference type="NCBI Taxonomy" id="1076179"/>
    <lineage>
        <taxon>unclassified sequences</taxon>
        <taxon>metagenomes</taxon>
        <taxon>ecological metagenomes</taxon>
    </lineage>
</organism>